<name>A0AAV7IZE1_COTGL</name>
<dbReference type="EMBL" id="JAHXZJ010000002">
    <property type="protein sequence ID" value="KAH0563713.1"/>
    <property type="molecule type" value="Genomic_DNA"/>
</dbReference>
<dbReference type="GO" id="GO:0000137">
    <property type="term" value="C:Golgi cis cisterna"/>
    <property type="evidence" value="ECO:0007669"/>
    <property type="project" value="TreeGrafter"/>
</dbReference>
<dbReference type="GO" id="GO:0032580">
    <property type="term" value="C:Golgi cisterna membrane"/>
    <property type="evidence" value="ECO:0007669"/>
    <property type="project" value="TreeGrafter"/>
</dbReference>
<sequence length="883" mass="103010">MNKNEKLLAARQKLREFQLNKQYQEGFHTHQTENVNDGNSQEFEININNHTRLIQNHKQLLDSRRASLNFFEIVEDSVKRNSVDFSDVNENSKISNTAISMSKSSPSIDRISHDNECLLSLPLDNIVLSDDKAVSGTNISQNFLSSSNQPDLSSKHIFDILLDNKITTNSLEINCDSEQGNQVSSEDVPILNELNFQLNQSQSKISNLENLAFTQSNKLNQKCIEEIKHLKKQVQMYSQTTNILITEKADLNKLVSHYQILIENKNQIIKELNREFNSSEHRCNELQNNLLQMQQLVSEIEESHKLLQYNHKNLDNKFNDLEQCNKEQKLEITELQQNLNLKNIDLERLSQEVQENNKILVLAELKLQQLTNKSQHSNLLEDQNQIHTMVEEESSKLHEHLKTFNAEKLEIFNHYENYVKQLLNKCEIMSKDLLKSRTIIENLKEREENLKKLCHQGTQEVESFLSQETNKIHDEYFNEKMNSFLQTQECLTNTLSEKEIEIELLKKEITELQELKNQNIEISKLASALESEQLGASRAISQNQQLKKQLSEMQDAFSTLSNTKVDLTQQLHYELKVNEELMSQLNSLIFKNEQLQNELDKKIAIINTMEIEKSQIKLNVYKENDQTQSCDLINSSEKSQHTLDSQEMCEITNQKLNFDNETVNNDSQIQNGELIKEDNNYLLTTKKINENFGESRETHTYAHDLITEPRKKLETRFKDLMEKVAELTDEKQRLEHLVLQLQGETETIGEYITLYHRQRSTLQRKAQETERTFRHLIEQYNQQHAQLYQLKVLLTDLLKANNAPLSSHQNNMEFSDPYHKNKLNAVTEKLEAKHLDQLMLSKKSETTEKIIDLMKHITDCQDPCTLEQNFHPCLWCSGKLITV</sequence>
<dbReference type="Pfam" id="PF15070">
    <property type="entry name" value="GOLGA2L5"/>
    <property type="match status" value="1"/>
</dbReference>
<keyword evidence="5" id="KW-1185">Reference proteome</keyword>
<feature type="coiled-coil region" evidence="2">
    <location>
        <begin position="191"/>
        <end position="366"/>
    </location>
</feature>
<feature type="coiled-coil region" evidence="2">
    <location>
        <begin position="710"/>
        <end position="779"/>
    </location>
</feature>
<dbReference type="PANTHER" id="PTHR10881">
    <property type="entry name" value="GOLGIN SUBFAMILY A MEMBER-RELATED"/>
    <property type="match status" value="1"/>
</dbReference>
<keyword evidence="1 2" id="KW-0175">Coiled coil</keyword>
<gene>
    <name evidence="4" type="ORF">KQX54_004962</name>
</gene>
<feature type="coiled-coil region" evidence="2">
    <location>
        <begin position="488"/>
        <end position="612"/>
    </location>
</feature>
<feature type="domain" description="Golgin subfamily A conserved" evidence="3">
    <location>
        <begin position="700"/>
        <end position="801"/>
    </location>
</feature>
<accession>A0AAV7IZE1</accession>
<dbReference type="Proteomes" id="UP000826195">
    <property type="component" value="Unassembled WGS sequence"/>
</dbReference>
<dbReference type="PANTHER" id="PTHR10881:SF46">
    <property type="entry name" value="GOLGIN SUBFAMILY A MEMBER 2"/>
    <property type="match status" value="1"/>
</dbReference>
<evidence type="ECO:0000256" key="1">
    <source>
        <dbReference type="ARBA" id="ARBA00023054"/>
    </source>
</evidence>
<proteinExistence type="predicted"/>
<reference evidence="4 5" key="1">
    <citation type="journal article" date="2021" name="J. Hered.">
        <title>A chromosome-level genome assembly of the parasitoid wasp, Cotesia glomerata (Hymenoptera: Braconidae).</title>
        <authorList>
            <person name="Pinto B.J."/>
            <person name="Weis J.J."/>
            <person name="Gamble T."/>
            <person name="Ode P.J."/>
            <person name="Paul R."/>
            <person name="Zaspel J.M."/>
        </authorList>
    </citation>
    <scope>NUCLEOTIDE SEQUENCE [LARGE SCALE GENOMIC DNA]</scope>
    <source>
        <strain evidence="4">CgM1</strain>
    </source>
</reference>
<dbReference type="InterPro" id="IPR024858">
    <property type="entry name" value="GOLGA"/>
</dbReference>
<protein>
    <recommendedName>
        <fullName evidence="3">Golgin subfamily A conserved domain-containing protein</fullName>
    </recommendedName>
</protein>
<dbReference type="AlphaFoldDB" id="A0AAV7IZE1"/>
<organism evidence="4 5">
    <name type="scientific">Cotesia glomerata</name>
    <name type="common">Lepidopteran parasitic wasp</name>
    <name type="synonym">Apanteles glomeratus</name>
    <dbReference type="NCBI Taxonomy" id="32391"/>
    <lineage>
        <taxon>Eukaryota</taxon>
        <taxon>Metazoa</taxon>
        <taxon>Ecdysozoa</taxon>
        <taxon>Arthropoda</taxon>
        <taxon>Hexapoda</taxon>
        <taxon>Insecta</taxon>
        <taxon>Pterygota</taxon>
        <taxon>Neoptera</taxon>
        <taxon>Endopterygota</taxon>
        <taxon>Hymenoptera</taxon>
        <taxon>Apocrita</taxon>
        <taxon>Ichneumonoidea</taxon>
        <taxon>Braconidae</taxon>
        <taxon>Microgastrinae</taxon>
        <taxon>Cotesia</taxon>
    </lineage>
</organism>
<evidence type="ECO:0000259" key="3">
    <source>
        <dbReference type="Pfam" id="PF15070"/>
    </source>
</evidence>
<dbReference type="InterPro" id="IPR043976">
    <property type="entry name" value="GOLGA_cons_dom"/>
</dbReference>
<evidence type="ECO:0000313" key="5">
    <source>
        <dbReference type="Proteomes" id="UP000826195"/>
    </source>
</evidence>
<dbReference type="GO" id="GO:0007030">
    <property type="term" value="P:Golgi organization"/>
    <property type="evidence" value="ECO:0007669"/>
    <property type="project" value="TreeGrafter"/>
</dbReference>
<evidence type="ECO:0000313" key="4">
    <source>
        <dbReference type="EMBL" id="KAH0563713.1"/>
    </source>
</evidence>
<comment type="caution">
    <text evidence="4">The sequence shown here is derived from an EMBL/GenBank/DDBJ whole genome shotgun (WGS) entry which is preliminary data.</text>
</comment>
<evidence type="ECO:0000256" key="2">
    <source>
        <dbReference type="SAM" id="Coils"/>
    </source>
</evidence>
<dbReference type="GO" id="GO:0005801">
    <property type="term" value="C:cis-Golgi network"/>
    <property type="evidence" value="ECO:0007669"/>
    <property type="project" value="TreeGrafter"/>
</dbReference>